<name>A0A1Q3EMU5_LENED</name>
<feature type="compositionally biased region" description="Polar residues" evidence="1">
    <location>
        <begin position="216"/>
        <end position="228"/>
    </location>
</feature>
<accession>A0A1Q3EMU5</accession>
<dbReference type="InterPro" id="IPR011993">
    <property type="entry name" value="PH-like_dom_sf"/>
</dbReference>
<evidence type="ECO:0000313" key="4">
    <source>
        <dbReference type="Proteomes" id="UP000188533"/>
    </source>
</evidence>
<proteinExistence type="predicted"/>
<dbReference type="InterPro" id="IPR000156">
    <property type="entry name" value="Ran_bind_dom"/>
</dbReference>
<dbReference type="STRING" id="5353.A0A1Q3EMU5"/>
<keyword evidence="4" id="KW-1185">Reference proteome</keyword>
<feature type="domain" description="RanBD1" evidence="2">
    <location>
        <begin position="354"/>
        <end position="457"/>
    </location>
</feature>
<organism evidence="3 4">
    <name type="scientific">Lentinula edodes</name>
    <name type="common">Shiitake mushroom</name>
    <name type="synonym">Lentinus edodes</name>
    <dbReference type="NCBI Taxonomy" id="5353"/>
    <lineage>
        <taxon>Eukaryota</taxon>
        <taxon>Fungi</taxon>
        <taxon>Dikarya</taxon>
        <taxon>Basidiomycota</taxon>
        <taxon>Agaricomycotina</taxon>
        <taxon>Agaricomycetes</taxon>
        <taxon>Agaricomycetidae</taxon>
        <taxon>Agaricales</taxon>
        <taxon>Marasmiineae</taxon>
        <taxon>Omphalotaceae</taxon>
        <taxon>Lentinula</taxon>
    </lineage>
</organism>
<dbReference type="EMBL" id="BDGU01000660">
    <property type="protein sequence ID" value="GAW08533.1"/>
    <property type="molecule type" value="Genomic_DNA"/>
</dbReference>
<sequence length="485" mass="53583">MGYVYAKRRRVEPYSHSLALGDTASPNDDTVFVMESPAAYSKSDNEIHLSNSSEEIDTQSITVDTTTTVPAAWSLEPIISITNPPVVRGPSLKRKQMHDHDENNIPLEYPYNLAALYPNKRCKTPPSSQTIEPTIPLPEESTQRSNETVTNLEPTPEILTEPVGDSLEQPASKRQRHGNEELEYSQAQRDDKTPLITTQLHSSTDLESECTPQVPPTTANDAFSSKPSVATLDPTPPTPPRFGSEKFVPKTEKNALAFESYLPAASSSRAAKATSVSQTFAFEMFATATPALFNNETLASGANMRPVWSTTNSFRKRHSFVDNPDDVTGSSDSGEAHALGLASRRDSPSYTHVTGEEDEDVQSELRGVKLFVKRGSNDYSSGILGQVKYLSDKKTLVQRLLFRREPLRKVSMNIRLQPAVRCTFDPQECILRLLLAESSESKASGTTEIVVYALKVLFKKRLSNIFRVCDGELGLEDSSNIKHGR</sequence>
<feature type="compositionally biased region" description="Polar residues" evidence="1">
    <location>
        <begin position="143"/>
        <end position="153"/>
    </location>
</feature>
<feature type="region of interest" description="Disordered" evidence="1">
    <location>
        <begin position="123"/>
        <end position="246"/>
    </location>
</feature>
<dbReference type="AlphaFoldDB" id="A0A1Q3EMU5"/>
<feature type="compositionally biased region" description="Polar residues" evidence="1">
    <location>
        <begin position="195"/>
        <end position="205"/>
    </location>
</feature>
<evidence type="ECO:0000313" key="3">
    <source>
        <dbReference type="EMBL" id="GAW08533.1"/>
    </source>
</evidence>
<evidence type="ECO:0000259" key="2">
    <source>
        <dbReference type="Pfam" id="PF00638"/>
    </source>
</evidence>
<evidence type="ECO:0000256" key="1">
    <source>
        <dbReference type="SAM" id="MobiDB-lite"/>
    </source>
</evidence>
<protein>
    <recommendedName>
        <fullName evidence="2">RanBD1 domain-containing protein</fullName>
    </recommendedName>
</protein>
<dbReference type="Pfam" id="PF00638">
    <property type="entry name" value="Ran_BP1"/>
    <property type="match status" value="1"/>
</dbReference>
<dbReference type="Proteomes" id="UP000188533">
    <property type="component" value="Unassembled WGS sequence"/>
</dbReference>
<comment type="caution">
    <text evidence="3">The sequence shown here is derived from an EMBL/GenBank/DDBJ whole genome shotgun (WGS) entry which is preliminary data.</text>
</comment>
<reference evidence="3 4" key="2">
    <citation type="submission" date="2017-02" db="EMBL/GenBank/DDBJ databases">
        <title>A genome survey and senescence transcriptome analysis in Lentinula edodes.</title>
        <authorList>
            <person name="Sakamoto Y."/>
            <person name="Nakade K."/>
            <person name="Sato S."/>
            <person name="Yoshida Y."/>
            <person name="Miyazaki K."/>
            <person name="Natsume S."/>
            <person name="Konno N."/>
        </authorList>
    </citation>
    <scope>NUCLEOTIDE SEQUENCE [LARGE SCALE GENOMIC DNA]</scope>
    <source>
        <strain evidence="3 4">NBRC 111202</strain>
    </source>
</reference>
<gene>
    <name evidence="3" type="ORF">LENED_010594</name>
</gene>
<dbReference type="Gene3D" id="2.30.29.30">
    <property type="entry name" value="Pleckstrin-homology domain (PH domain)/Phosphotyrosine-binding domain (PTB)"/>
    <property type="match status" value="1"/>
</dbReference>
<reference evidence="3 4" key="1">
    <citation type="submission" date="2016-08" db="EMBL/GenBank/DDBJ databases">
        <authorList>
            <consortium name="Lentinula edodes genome sequencing consortium"/>
            <person name="Sakamoto Y."/>
            <person name="Nakade K."/>
            <person name="Sato S."/>
            <person name="Yoshida Y."/>
            <person name="Miyazaki K."/>
            <person name="Natsume S."/>
            <person name="Konno N."/>
        </authorList>
    </citation>
    <scope>NUCLEOTIDE SEQUENCE [LARGE SCALE GENOMIC DNA]</scope>
    <source>
        <strain evidence="3 4">NBRC 111202</strain>
    </source>
</reference>
<feature type="region of interest" description="Disordered" evidence="1">
    <location>
        <begin position="320"/>
        <end position="359"/>
    </location>
</feature>
<dbReference type="SUPFAM" id="SSF50729">
    <property type="entry name" value="PH domain-like"/>
    <property type="match status" value="1"/>
</dbReference>